<dbReference type="EMBL" id="GBXM01089347">
    <property type="protein sequence ID" value="JAH19230.1"/>
    <property type="molecule type" value="Transcribed_RNA"/>
</dbReference>
<accession>A0A0E9QSK9</accession>
<protein>
    <submittedName>
        <fullName evidence="1">Uncharacterized protein</fullName>
    </submittedName>
</protein>
<dbReference type="AlphaFoldDB" id="A0A0E9QSK9"/>
<organism evidence="1">
    <name type="scientific">Anguilla anguilla</name>
    <name type="common">European freshwater eel</name>
    <name type="synonym">Muraena anguilla</name>
    <dbReference type="NCBI Taxonomy" id="7936"/>
    <lineage>
        <taxon>Eukaryota</taxon>
        <taxon>Metazoa</taxon>
        <taxon>Chordata</taxon>
        <taxon>Craniata</taxon>
        <taxon>Vertebrata</taxon>
        <taxon>Euteleostomi</taxon>
        <taxon>Actinopterygii</taxon>
        <taxon>Neopterygii</taxon>
        <taxon>Teleostei</taxon>
        <taxon>Anguilliformes</taxon>
        <taxon>Anguillidae</taxon>
        <taxon>Anguilla</taxon>
    </lineage>
</organism>
<evidence type="ECO:0000313" key="1">
    <source>
        <dbReference type="EMBL" id="JAH19230.1"/>
    </source>
</evidence>
<sequence length="41" mass="4596">MPTQSILNSAFFYRGKTNCGCGTHTQSPSFFKTRVIINTLQ</sequence>
<proteinExistence type="predicted"/>
<name>A0A0E9QSK9_ANGAN</name>
<reference evidence="1" key="1">
    <citation type="submission" date="2014-11" db="EMBL/GenBank/DDBJ databases">
        <authorList>
            <person name="Amaro Gonzalez C."/>
        </authorList>
    </citation>
    <scope>NUCLEOTIDE SEQUENCE</scope>
</reference>
<reference evidence="1" key="2">
    <citation type="journal article" date="2015" name="Fish Shellfish Immunol.">
        <title>Early steps in the European eel (Anguilla anguilla)-Vibrio vulnificus interaction in the gills: Role of the RtxA13 toxin.</title>
        <authorList>
            <person name="Callol A."/>
            <person name="Pajuelo D."/>
            <person name="Ebbesson L."/>
            <person name="Teles M."/>
            <person name="MacKenzie S."/>
            <person name="Amaro C."/>
        </authorList>
    </citation>
    <scope>NUCLEOTIDE SEQUENCE</scope>
</reference>